<keyword evidence="2" id="KW-0808">Transferase</keyword>
<accession>A0ABW5VUU0</accession>
<keyword evidence="2" id="KW-0032">Aminotransferase</keyword>
<evidence type="ECO:0000313" key="3">
    <source>
        <dbReference type="Proteomes" id="UP001597479"/>
    </source>
</evidence>
<dbReference type="Gene3D" id="3.90.1150.10">
    <property type="entry name" value="Aspartate Aminotransferase, domain 1"/>
    <property type="match status" value="1"/>
</dbReference>
<dbReference type="InterPro" id="IPR015422">
    <property type="entry name" value="PyrdxlP-dep_Trfase_small"/>
</dbReference>
<dbReference type="EMBL" id="JBHUOG010000002">
    <property type="protein sequence ID" value="MFD2795447.1"/>
    <property type="molecule type" value="Genomic_DNA"/>
</dbReference>
<reference evidence="3" key="1">
    <citation type="journal article" date="2019" name="Int. J. Syst. Evol. Microbiol.">
        <title>The Global Catalogue of Microorganisms (GCM) 10K type strain sequencing project: providing services to taxonomists for standard genome sequencing and annotation.</title>
        <authorList>
            <consortium name="The Broad Institute Genomics Platform"/>
            <consortium name="The Broad Institute Genome Sequencing Center for Infectious Disease"/>
            <person name="Wu L."/>
            <person name="Ma J."/>
        </authorList>
    </citation>
    <scope>NUCLEOTIDE SEQUENCE [LARGE SCALE GENOMIC DNA]</scope>
    <source>
        <strain evidence="3">CCM 7044</strain>
    </source>
</reference>
<dbReference type="Proteomes" id="UP001597479">
    <property type="component" value="Unassembled WGS sequence"/>
</dbReference>
<sequence>MLPLQMGMGWGFPDALMQYAAPALETVSIDVAELGRPRDLMVGALGEAGYALTVPECTFYLWGAAPGGDAVAFVAALAERGVFVLPGTVFDSPDHFRISLTATSATLERALPALRELGPG</sequence>
<dbReference type="Pfam" id="PF00155">
    <property type="entry name" value="Aminotran_1_2"/>
    <property type="match status" value="1"/>
</dbReference>
<dbReference type="PANTHER" id="PTHR42691">
    <property type="entry name" value="ASPARTATE AMINOTRANSFERASE YHDR-RELATED"/>
    <property type="match status" value="1"/>
</dbReference>
<dbReference type="InterPro" id="IPR015424">
    <property type="entry name" value="PyrdxlP-dep_Trfase"/>
</dbReference>
<protein>
    <submittedName>
        <fullName evidence="2">Aminotransferase class I/II-fold pyridoxal phosphate-dependent enzyme</fullName>
    </submittedName>
</protein>
<proteinExistence type="predicted"/>
<dbReference type="InterPro" id="IPR004839">
    <property type="entry name" value="Aminotransferase_I/II_large"/>
</dbReference>
<comment type="caution">
    <text evidence="2">The sequence shown here is derived from an EMBL/GenBank/DDBJ whole genome shotgun (WGS) entry which is preliminary data.</text>
</comment>
<evidence type="ECO:0000313" key="2">
    <source>
        <dbReference type="EMBL" id="MFD2795447.1"/>
    </source>
</evidence>
<name>A0ABW5VUU0_9MICO</name>
<dbReference type="GO" id="GO:0008483">
    <property type="term" value="F:transaminase activity"/>
    <property type="evidence" value="ECO:0007669"/>
    <property type="project" value="UniProtKB-KW"/>
</dbReference>
<organism evidence="2 3">
    <name type="scientific">Promicromonospora vindobonensis</name>
    <dbReference type="NCBI Taxonomy" id="195748"/>
    <lineage>
        <taxon>Bacteria</taxon>
        <taxon>Bacillati</taxon>
        <taxon>Actinomycetota</taxon>
        <taxon>Actinomycetes</taxon>
        <taxon>Micrococcales</taxon>
        <taxon>Promicromonosporaceae</taxon>
        <taxon>Promicromonospora</taxon>
    </lineage>
</organism>
<keyword evidence="3" id="KW-1185">Reference proteome</keyword>
<dbReference type="SUPFAM" id="SSF53383">
    <property type="entry name" value="PLP-dependent transferases"/>
    <property type="match status" value="1"/>
</dbReference>
<dbReference type="PANTHER" id="PTHR42691:SF1">
    <property type="entry name" value="ASPARTATE AMINOTRANSFERASE YHDR-RELATED"/>
    <property type="match status" value="1"/>
</dbReference>
<gene>
    <name evidence="2" type="ORF">ACFS27_17955</name>
</gene>
<dbReference type="RefSeq" id="WP_377185526.1">
    <property type="nucleotide sequence ID" value="NZ_JBHUOG010000002.1"/>
</dbReference>
<evidence type="ECO:0000259" key="1">
    <source>
        <dbReference type="Pfam" id="PF00155"/>
    </source>
</evidence>
<feature type="domain" description="Aminotransferase class I/classII large" evidence="1">
    <location>
        <begin position="28"/>
        <end position="113"/>
    </location>
</feature>